<keyword evidence="1" id="KW-1133">Transmembrane helix</keyword>
<dbReference type="PANTHER" id="PTHR37833:SF1">
    <property type="entry name" value="SIGNAL PEPTIDE PROTEIN"/>
    <property type="match status" value="1"/>
</dbReference>
<evidence type="ECO:0000313" key="3">
    <source>
        <dbReference type="Proteomes" id="UP000034849"/>
    </source>
</evidence>
<dbReference type="Gene3D" id="2.60.40.10">
    <property type="entry name" value="Immunoglobulins"/>
    <property type="match status" value="1"/>
</dbReference>
<proteinExistence type="predicted"/>
<reference evidence="2 3" key="1">
    <citation type="journal article" date="2015" name="Nature">
        <title>rRNA introns, odd ribosomes, and small enigmatic genomes across a large radiation of phyla.</title>
        <authorList>
            <person name="Brown C.T."/>
            <person name="Hug L.A."/>
            <person name="Thomas B.C."/>
            <person name="Sharon I."/>
            <person name="Castelle C.J."/>
            <person name="Singh A."/>
            <person name="Wilkins M.J."/>
            <person name="Williams K.H."/>
            <person name="Banfield J.F."/>
        </authorList>
    </citation>
    <scope>NUCLEOTIDE SEQUENCE [LARGE SCALE GENOMIC DNA]</scope>
</reference>
<dbReference type="Pfam" id="PF07610">
    <property type="entry name" value="DUF1573"/>
    <property type="match status" value="1"/>
</dbReference>
<dbReference type="AlphaFoldDB" id="A0A0G0GBA8"/>
<evidence type="ECO:0008006" key="4">
    <source>
        <dbReference type="Google" id="ProtNLM"/>
    </source>
</evidence>
<organism evidence="2 3">
    <name type="scientific">Candidatus Magasanikbacteria bacterium GW2011_GWC2_37_14</name>
    <dbReference type="NCBI Taxonomy" id="1619046"/>
    <lineage>
        <taxon>Bacteria</taxon>
        <taxon>Candidatus Magasanikiibacteriota</taxon>
    </lineage>
</organism>
<evidence type="ECO:0000256" key="1">
    <source>
        <dbReference type="SAM" id="Phobius"/>
    </source>
</evidence>
<feature type="transmembrane region" description="Helical" evidence="1">
    <location>
        <begin position="12"/>
        <end position="29"/>
    </location>
</feature>
<name>A0A0G0GBA8_9BACT</name>
<dbReference type="STRING" id="1619046.US42_C0012G0013"/>
<dbReference type="PANTHER" id="PTHR37833">
    <property type="entry name" value="LIPOPROTEIN-RELATED"/>
    <property type="match status" value="1"/>
</dbReference>
<dbReference type="EMBL" id="LBSX01000012">
    <property type="protein sequence ID" value="KKQ27242.1"/>
    <property type="molecule type" value="Genomic_DNA"/>
</dbReference>
<keyword evidence="1" id="KW-0812">Transmembrane</keyword>
<sequence length="169" mass="18485">MKHYKKKDRSTLWVVVITILLTVLIIFGISKAEKNNQTSGNTKPSQLQTAENSYDFGSISMANGKVKKTFTFKNNTSEAIVAKKLYTSCMCTQATLTKNDKTFGPFGMPAHGFIPEINENIEPGQEAQIEVVFDPAAHGPAGVGPIERQATLDTSDGQLVFKFKAQVTP</sequence>
<dbReference type="InterPro" id="IPR013783">
    <property type="entry name" value="Ig-like_fold"/>
</dbReference>
<dbReference type="InterPro" id="IPR011467">
    <property type="entry name" value="DUF1573"/>
</dbReference>
<gene>
    <name evidence="2" type="ORF">US42_C0012G0013</name>
</gene>
<protein>
    <recommendedName>
        <fullName evidence="4">PF07610 family protein</fullName>
    </recommendedName>
</protein>
<dbReference type="Proteomes" id="UP000034849">
    <property type="component" value="Unassembled WGS sequence"/>
</dbReference>
<evidence type="ECO:0000313" key="2">
    <source>
        <dbReference type="EMBL" id="KKQ27242.1"/>
    </source>
</evidence>
<comment type="caution">
    <text evidence="2">The sequence shown here is derived from an EMBL/GenBank/DDBJ whole genome shotgun (WGS) entry which is preliminary data.</text>
</comment>
<keyword evidence="1" id="KW-0472">Membrane</keyword>
<accession>A0A0G0GBA8</accession>